<evidence type="ECO:0000313" key="2">
    <source>
        <dbReference type="EMBL" id="KCZ79111.1"/>
    </source>
</evidence>
<dbReference type="Proteomes" id="UP000030655">
    <property type="component" value="Unassembled WGS sequence"/>
</dbReference>
<reference evidence="3" key="1">
    <citation type="submission" date="2013-02" db="EMBL/GenBank/DDBJ databases">
        <authorList>
            <consortium name="The Broad Institute Genome Sequencing Platform"/>
            <person name="Cuomo C."/>
            <person name="Becnel J."/>
            <person name="Sanscrainte N."/>
            <person name="Walker B."/>
            <person name="Young S.K."/>
            <person name="Zeng Q."/>
            <person name="Gargeya S."/>
            <person name="Fitzgerald M."/>
            <person name="Haas B."/>
            <person name="Abouelleil A."/>
            <person name="Alvarado L."/>
            <person name="Arachchi H.M."/>
            <person name="Berlin A.M."/>
            <person name="Chapman S.B."/>
            <person name="Dewar J."/>
            <person name="Goldberg J."/>
            <person name="Griggs A."/>
            <person name="Gujja S."/>
            <person name="Hansen M."/>
            <person name="Howarth C."/>
            <person name="Imamovic A."/>
            <person name="Larimer J."/>
            <person name="McCowan C."/>
            <person name="Murphy C."/>
            <person name="Neiman D."/>
            <person name="Pearson M."/>
            <person name="Priest M."/>
            <person name="Roberts A."/>
            <person name="Saif S."/>
            <person name="Shea T."/>
            <person name="Sisk P."/>
            <person name="Sykes S."/>
            <person name="Wortman J."/>
            <person name="Nusbaum C."/>
            <person name="Birren B."/>
        </authorList>
    </citation>
    <scope>NUCLEOTIDE SEQUENCE [LARGE SCALE GENOMIC DNA]</scope>
    <source>
        <strain evidence="3">PRA339</strain>
    </source>
</reference>
<dbReference type="HOGENOM" id="CLU_1061616_0_0_1"/>
<reference evidence="2 3" key="2">
    <citation type="submission" date="2014-03" db="EMBL/GenBank/DDBJ databases">
        <title>The Genome Sequence of Anncaliia algerae insect isolate PRA339.</title>
        <authorList>
            <consortium name="The Broad Institute Genome Sequencing Platform"/>
            <consortium name="The Broad Institute Genome Sequencing Center for Infectious Disease"/>
            <person name="Cuomo C."/>
            <person name="Becnel J."/>
            <person name="Sanscrainte N."/>
            <person name="Walker B."/>
            <person name="Young S.K."/>
            <person name="Zeng Q."/>
            <person name="Gargeya S."/>
            <person name="Fitzgerald M."/>
            <person name="Haas B."/>
            <person name="Abouelleil A."/>
            <person name="Alvarado L."/>
            <person name="Arachchi H.M."/>
            <person name="Berlin A.M."/>
            <person name="Chapman S.B."/>
            <person name="Dewar J."/>
            <person name="Goldberg J."/>
            <person name="Griggs A."/>
            <person name="Gujja S."/>
            <person name="Hansen M."/>
            <person name="Howarth C."/>
            <person name="Imamovic A."/>
            <person name="Larimer J."/>
            <person name="McCowan C."/>
            <person name="Murphy C."/>
            <person name="Neiman D."/>
            <person name="Pearson M."/>
            <person name="Priest M."/>
            <person name="Roberts A."/>
            <person name="Saif S."/>
            <person name="Shea T."/>
            <person name="Sisk P."/>
            <person name="Sykes S."/>
            <person name="Wortman J."/>
            <person name="Nusbaum C."/>
            <person name="Birren B."/>
        </authorList>
    </citation>
    <scope>NUCLEOTIDE SEQUENCE [LARGE SCALE GENOMIC DNA]</scope>
    <source>
        <strain evidence="2 3">PRA339</strain>
    </source>
</reference>
<feature type="transmembrane region" description="Helical" evidence="1">
    <location>
        <begin position="74"/>
        <end position="92"/>
    </location>
</feature>
<name>A0A059EWN4_9MICR</name>
<organism evidence="2 3">
    <name type="scientific">Anncaliia algerae PRA339</name>
    <dbReference type="NCBI Taxonomy" id="1288291"/>
    <lineage>
        <taxon>Eukaryota</taxon>
        <taxon>Fungi</taxon>
        <taxon>Fungi incertae sedis</taxon>
        <taxon>Microsporidia</taxon>
        <taxon>Tubulinosematoidea</taxon>
        <taxon>Tubulinosematidae</taxon>
        <taxon>Anncaliia</taxon>
    </lineage>
</organism>
<keyword evidence="3" id="KW-1185">Reference proteome</keyword>
<sequence length="262" mass="31291">MNFFKQKYRKPKISTSFSKNKTIKKHGNKSSDQISADRKIQMQILFSIPYAVIFEMLILVIFKHLEILALKYRIYFISTIIFKLFCCIFYFLSNFNHKFYKINIIFSVLADLIRIIGLSVTLANQTLYSIQILFFNYTLLITFTREICMFFSLNCLSFNIYRLTENDSFKTIDELTLSFAVISIYSRICCNYPSFVFDFIYLFIAIIISALIYLTITQKILVKRAIINRKYLRDIEEIFFISCLYFWLYIICNYQNTIELKI</sequence>
<evidence type="ECO:0000313" key="3">
    <source>
        <dbReference type="Proteomes" id="UP000030655"/>
    </source>
</evidence>
<evidence type="ECO:0000256" key="1">
    <source>
        <dbReference type="SAM" id="Phobius"/>
    </source>
</evidence>
<feature type="transmembrane region" description="Helical" evidence="1">
    <location>
        <begin position="200"/>
        <end position="217"/>
    </location>
</feature>
<gene>
    <name evidence="2" type="ORF">H312_03505</name>
</gene>
<keyword evidence="1" id="KW-1133">Transmembrane helix</keyword>
<accession>A0A059EWN4</accession>
<dbReference type="EMBL" id="KK365366">
    <property type="protein sequence ID" value="KCZ79111.1"/>
    <property type="molecule type" value="Genomic_DNA"/>
</dbReference>
<keyword evidence="1" id="KW-0812">Transmembrane</keyword>
<dbReference type="VEuPathDB" id="MicrosporidiaDB:H312_03505"/>
<keyword evidence="1" id="KW-0472">Membrane</keyword>
<protein>
    <submittedName>
        <fullName evidence="2">Uncharacterized protein</fullName>
    </submittedName>
</protein>
<feature type="transmembrane region" description="Helical" evidence="1">
    <location>
        <begin position="238"/>
        <end position="256"/>
    </location>
</feature>
<dbReference type="AlphaFoldDB" id="A0A059EWN4"/>
<proteinExistence type="predicted"/>
<feature type="transmembrane region" description="Helical" evidence="1">
    <location>
        <begin position="44"/>
        <end position="62"/>
    </location>
</feature>
<dbReference type="OrthoDB" id="10305071at2759"/>